<dbReference type="Proteomes" id="UP000070138">
    <property type="component" value="Unassembled WGS sequence"/>
</dbReference>
<dbReference type="PANTHER" id="PTHR11731:SF193">
    <property type="entry name" value="DIPEPTIDYL PEPTIDASE 9"/>
    <property type="match status" value="1"/>
</dbReference>
<dbReference type="InterPro" id="IPR050278">
    <property type="entry name" value="Serine_Prot_S9B/DPPIV"/>
</dbReference>
<name>A0A137RM97_9FLAO</name>
<dbReference type="SUPFAM" id="SSF53474">
    <property type="entry name" value="alpha/beta-Hydrolases"/>
    <property type="match status" value="1"/>
</dbReference>
<protein>
    <recommendedName>
        <fullName evidence="1">Peptidase S9 prolyl oligopeptidase catalytic domain-containing protein</fullName>
    </recommendedName>
</protein>
<sequence>MKTIIPWISIHKLVFIISFCLACPLWGQVNKKDLKEKDFALWHSLTAPSIAANGAWISYHKIYDSGADTLVLQNTITKTRYLFPEGAREQFLKDNNGFLLLDKKGLTYFNLKNDAPTHFEQVWDYKTTSNGDYFAVLRKDNADTKKQELLLVKSGGAVQRTIPDVYEYSFDESNSYLAFSQKIADTYQLGYLDFQSATIIPKIIYSSKNPCNKLVWGANGALAFFEEVKEGKQKIVHWLPSVLNKEKNIFDTAKQKYFDFPITLVDNLSTTLHFSPDATRLFFHIKKDMEVMLPQDHGSKVQVWNSKDILIAPVREESLGFFDNPPIMVVWNREEDTLYSLGNRESSKTAWGSENAFVFTYSFLDDQSGSDDPWEERPIMVYNTRTGESKFVVSRTPYMPVQVSPTGRYLSYFDENNWWIYDAVMDSHKNITRNIPATFRNSEYDYSGVAPPYGLAGWTENDVEVLLYDRYDIWAFAPNGEKFRKLTSGNTNNIEYRVYNPKAVVDKFNGYLAKSIAMEHGLLLEMENPTTHQMGISLLSSNGNLQQLIYGGFYISNLVTDAVNNTVIYTQERYDVPPGIMACNTKSKKSELIFQSNPQHFNYKWGKSKLVDYKIENGDMLQGALFYPANYVANTKYPMVVYIYEKLSNKLHKYENPSLFNGANVNITNLSQRGYFVFCPDIVYELNEPGISALRCVTAGVEKVVETEKVDKKRLGLFGHSFGGYETSFIITQTNLFATAISGAGYHDTPSFYLSVAWLWDKPQAGRFLNDQQRFEKTYFETPELYKANSPMEFVENIKIPLLTYTGDQDTNINWQQSIKMYNALRVLGKEHIMLLYPNEGHDLFSNESQIDFTNKMWDWFDHYLKGALKKPWMQEFK</sequence>
<dbReference type="InterPro" id="IPR029058">
    <property type="entry name" value="AB_hydrolase_fold"/>
</dbReference>
<dbReference type="InterPro" id="IPR001375">
    <property type="entry name" value="Peptidase_S9_cat"/>
</dbReference>
<organism evidence="2 3">
    <name type="scientific">Aequorivita aquimaris</name>
    <dbReference type="NCBI Taxonomy" id="1548749"/>
    <lineage>
        <taxon>Bacteria</taxon>
        <taxon>Pseudomonadati</taxon>
        <taxon>Bacteroidota</taxon>
        <taxon>Flavobacteriia</taxon>
        <taxon>Flavobacteriales</taxon>
        <taxon>Flavobacteriaceae</taxon>
        <taxon>Aequorivita</taxon>
    </lineage>
</organism>
<dbReference type="Gene3D" id="3.40.50.1820">
    <property type="entry name" value="alpha/beta hydrolase"/>
    <property type="match status" value="1"/>
</dbReference>
<evidence type="ECO:0000259" key="1">
    <source>
        <dbReference type="Pfam" id="PF00326"/>
    </source>
</evidence>
<dbReference type="STRING" id="1548749.LS48_01970"/>
<dbReference type="SUPFAM" id="SSF82171">
    <property type="entry name" value="DPP6 N-terminal domain-like"/>
    <property type="match status" value="1"/>
</dbReference>
<dbReference type="GO" id="GO:0008236">
    <property type="term" value="F:serine-type peptidase activity"/>
    <property type="evidence" value="ECO:0007669"/>
    <property type="project" value="InterPro"/>
</dbReference>
<gene>
    <name evidence="2" type="ORF">LS48_01970</name>
</gene>
<keyword evidence="3" id="KW-1185">Reference proteome</keyword>
<accession>A0A137RM97</accession>
<dbReference type="GO" id="GO:0006508">
    <property type="term" value="P:proteolysis"/>
    <property type="evidence" value="ECO:0007669"/>
    <property type="project" value="InterPro"/>
</dbReference>
<dbReference type="PANTHER" id="PTHR11731">
    <property type="entry name" value="PROTEASE FAMILY S9B,C DIPEPTIDYL-PEPTIDASE IV-RELATED"/>
    <property type="match status" value="1"/>
</dbReference>
<reference evidence="2 3" key="2">
    <citation type="journal article" date="2016" name="Int. J. Syst. Evol. Microbiol.">
        <title>Vitellibacter aquimaris sp. nov., a marine bacterium isolated from seawater.</title>
        <authorList>
            <person name="Thevarajoo S."/>
            <person name="Selvaratnam C."/>
            <person name="Goh K.M."/>
            <person name="Hong K.W."/>
            <person name="Chan X.Y."/>
            <person name="Chan K.G."/>
            <person name="Chong C.S."/>
        </authorList>
    </citation>
    <scope>NUCLEOTIDE SEQUENCE [LARGE SCALE GENOMIC DNA]</scope>
    <source>
        <strain evidence="2 3">D-24</strain>
    </source>
</reference>
<proteinExistence type="predicted"/>
<dbReference type="RefSeq" id="WP_062619427.1">
    <property type="nucleotide sequence ID" value="NZ_JRWG01000001.1"/>
</dbReference>
<evidence type="ECO:0000313" key="2">
    <source>
        <dbReference type="EMBL" id="KXO01254.1"/>
    </source>
</evidence>
<dbReference type="Pfam" id="PF00326">
    <property type="entry name" value="Peptidase_S9"/>
    <property type="match status" value="1"/>
</dbReference>
<reference evidence="3" key="1">
    <citation type="submission" date="2014-10" db="EMBL/GenBank/DDBJ databases">
        <title>Genome sequencing of Vitellibacter sp. D-24.</title>
        <authorList>
            <person name="Thevarajoo S."/>
            <person name="Selvaratnam C."/>
            <person name="Goh K.M."/>
            <person name="Chong C.S."/>
        </authorList>
    </citation>
    <scope>NUCLEOTIDE SEQUENCE [LARGE SCALE GENOMIC DNA]</scope>
    <source>
        <strain evidence="3">D-24</strain>
    </source>
</reference>
<dbReference type="OrthoDB" id="9812921at2"/>
<comment type="caution">
    <text evidence="2">The sequence shown here is derived from an EMBL/GenBank/DDBJ whole genome shotgun (WGS) entry which is preliminary data.</text>
</comment>
<dbReference type="GO" id="GO:0008239">
    <property type="term" value="F:dipeptidyl-peptidase activity"/>
    <property type="evidence" value="ECO:0007669"/>
    <property type="project" value="TreeGrafter"/>
</dbReference>
<dbReference type="AlphaFoldDB" id="A0A137RM97"/>
<dbReference type="EMBL" id="JRWG01000001">
    <property type="protein sequence ID" value="KXO01254.1"/>
    <property type="molecule type" value="Genomic_DNA"/>
</dbReference>
<feature type="domain" description="Peptidase S9 prolyl oligopeptidase catalytic" evidence="1">
    <location>
        <begin position="698"/>
        <end position="867"/>
    </location>
</feature>
<evidence type="ECO:0000313" key="3">
    <source>
        <dbReference type="Proteomes" id="UP000070138"/>
    </source>
</evidence>